<dbReference type="SUPFAM" id="SSF56601">
    <property type="entry name" value="beta-lactamase/transpeptidase-like"/>
    <property type="match status" value="1"/>
</dbReference>
<dbReference type="EMBL" id="FOHT01000033">
    <property type="protein sequence ID" value="SET98515.1"/>
    <property type="molecule type" value="Genomic_DNA"/>
</dbReference>
<dbReference type="PANTHER" id="PTHR46825">
    <property type="entry name" value="D-ALANYL-D-ALANINE-CARBOXYPEPTIDASE/ENDOPEPTIDASE AMPH"/>
    <property type="match status" value="1"/>
</dbReference>
<dbReference type="PANTHER" id="PTHR46825:SF9">
    <property type="entry name" value="BETA-LACTAMASE-RELATED DOMAIN-CONTAINING PROTEIN"/>
    <property type="match status" value="1"/>
</dbReference>
<evidence type="ECO:0000313" key="4">
    <source>
        <dbReference type="Proteomes" id="UP000181981"/>
    </source>
</evidence>
<dbReference type="OrthoDB" id="9793489at2"/>
<gene>
    <name evidence="3" type="ORF">SAMN05444285_13339</name>
</gene>
<dbReference type="Pfam" id="PF00144">
    <property type="entry name" value="Beta-lactamase"/>
    <property type="match status" value="1"/>
</dbReference>
<dbReference type="InterPro" id="IPR050491">
    <property type="entry name" value="AmpC-like"/>
</dbReference>
<evidence type="ECO:0000259" key="2">
    <source>
        <dbReference type="Pfam" id="PF00144"/>
    </source>
</evidence>
<evidence type="ECO:0000256" key="1">
    <source>
        <dbReference type="SAM" id="SignalP"/>
    </source>
</evidence>
<dbReference type="AlphaFoldDB" id="A0A1I0IQ56"/>
<proteinExistence type="predicted"/>
<reference evidence="3 4" key="1">
    <citation type="submission" date="2016-10" db="EMBL/GenBank/DDBJ databases">
        <authorList>
            <person name="de Groot N.N."/>
        </authorList>
    </citation>
    <scope>NUCLEOTIDE SEQUENCE [LARGE SCALE GENOMIC DNA]</scope>
    <source>
        <strain evidence="3 4">DSM 25947</strain>
    </source>
</reference>
<dbReference type="Gene3D" id="3.40.710.10">
    <property type="entry name" value="DD-peptidase/beta-lactamase superfamily"/>
    <property type="match status" value="1"/>
</dbReference>
<dbReference type="Proteomes" id="UP000181981">
    <property type="component" value="Unassembled WGS sequence"/>
</dbReference>
<feature type="domain" description="Beta-lactamase-related" evidence="2">
    <location>
        <begin position="41"/>
        <end position="366"/>
    </location>
</feature>
<evidence type="ECO:0000313" key="3">
    <source>
        <dbReference type="EMBL" id="SET98515.1"/>
    </source>
</evidence>
<organism evidence="3 4">
    <name type="scientific">Draconibacterium orientale</name>
    <dbReference type="NCBI Taxonomy" id="1168034"/>
    <lineage>
        <taxon>Bacteria</taxon>
        <taxon>Pseudomonadati</taxon>
        <taxon>Bacteroidota</taxon>
        <taxon>Bacteroidia</taxon>
        <taxon>Marinilabiliales</taxon>
        <taxon>Prolixibacteraceae</taxon>
        <taxon>Draconibacterium</taxon>
    </lineage>
</organism>
<keyword evidence="1" id="KW-0732">Signal</keyword>
<feature type="signal peptide" evidence="1">
    <location>
        <begin position="1"/>
        <end position="24"/>
    </location>
</feature>
<name>A0A1I0IQ56_9BACT</name>
<feature type="chain" id="PRO_5010296747" evidence="1">
    <location>
        <begin position="25"/>
        <end position="375"/>
    </location>
</feature>
<dbReference type="RefSeq" id="WP_038559856.1">
    <property type="nucleotide sequence ID" value="NZ_FOHT01000033.1"/>
</dbReference>
<dbReference type="InterPro" id="IPR001466">
    <property type="entry name" value="Beta-lactam-related"/>
</dbReference>
<accession>A0A1I0IQ56</accession>
<sequence length="375" mass="42521">MKRILSIILLSFGSLILCSGQSFNNDLECKESKNNFIHQTDSLVVEKMDNYNIPGLAIGLVAKDTILYAAGYGIKSIKNPQPVNENTIFHTASVSKLFTAQAMMMLVENGEISLNEKLLSIIPELNHTDQRVEDITILNLLNHTSGLPDVHNYHWGNNNQSEKSLEDYILSLNLKLKSEPSTQYIYSNLGYNILGYIIEKLTNTSFDNYLKENILNAYGMNSSDFRYFKIPDSLKTSPHSKHWITGKIYELKTYPYTREHAPSSTLNSSATDLCKWMISFMKMLDSGNSENVFDEMTEPGFSAYPHIGLGFQLSKVESRKAIGHYGGDKGFRSYLLMIPEEKIGLVLLANCDYEEDFRQEIIHQIAKRMLTCGNF</sequence>
<dbReference type="InterPro" id="IPR012338">
    <property type="entry name" value="Beta-lactam/transpept-like"/>
</dbReference>
<protein>
    <submittedName>
        <fullName evidence="3">CubicO group peptidase, beta-lactamase class C family</fullName>
    </submittedName>
</protein>